<protein>
    <submittedName>
        <fullName evidence="1">Uncharacterized protein</fullName>
    </submittedName>
</protein>
<dbReference type="EMBL" id="AP018131">
    <property type="protein sequence ID" value="BBA47599.1"/>
    <property type="molecule type" value="Genomic_DNA"/>
</dbReference>
<dbReference type="AlphaFoldDB" id="A0A286TBK9"/>
<evidence type="ECO:0000313" key="2">
    <source>
        <dbReference type="Proteomes" id="UP000262177"/>
    </source>
</evidence>
<sequence>MSQIGWFRSESFHWCTFSCLLCSGLGLPRWSGLAVSASLSVGSLKVLDGEWESALKDPLGKHNNPL</sequence>
<proteinExistence type="predicted"/>
<name>A0A286TBK9_BIFBI</name>
<organism evidence="1 2">
    <name type="scientific">Bifidobacterium bifidum LMG 13195</name>
    <dbReference type="NCBI Taxonomy" id="1207542"/>
    <lineage>
        <taxon>Bacteria</taxon>
        <taxon>Bacillati</taxon>
        <taxon>Actinomycetota</taxon>
        <taxon>Actinomycetes</taxon>
        <taxon>Bifidobacteriales</taxon>
        <taxon>Bifidobacteriaceae</taxon>
        <taxon>Bifidobacterium</taxon>
    </lineage>
</organism>
<accession>A0A286TBK9</accession>
<evidence type="ECO:0000313" key="1">
    <source>
        <dbReference type="EMBL" id="BBA47599.1"/>
    </source>
</evidence>
<gene>
    <name evidence="1" type="ORF">BBJK_00831</name>
</gene>
<reference evidence="1 2" key="1">
    <citation type="journal article" date="2017" name="Biosci. Biotechnol. Biochem.">
        <title>Identification and characterization of a sulfoglycosidase from Bifidobacterium bifidum implicated in mucin glycan utilization.</title>
        <authorList>
            <person name="Katoh T."/>
            <person name="Maeshibu T."/>
            <person name="Kikkawa K."/>
            <person name="Gotoh A."/>
            <person name="Tomabechi Y."/>
            <person name="Nakamura M."/>
            <person name="Liao W.-H."/>
            <person name="Yamaguchi M."/>
            <person name="Ashida H."/>
            <person name="Yamamoto K."/>
            <person name="Katayama T."/>
        </authorList>
    </citation>
    <scope>NUCLEOTIDE SEQUENCE [LARGE SCALE GENOMIC DNA]</scope>
    <source>
        <strain evidence="1 2">JCM 7004</strain>
    </source>
</reference>
<dbReference type="Proteomes" id="UP000262177">
    <property type="component" value="Chromosome"/>
</dbReference>